<evidence type="ECO:0000256" key="1">
    <source>
        <dbReference type="ARBA" id="ARBA00022737"/>
    </source>
</evidence>
<evidence type="ECO:0000313" key="4">
    <source>
        <dbReference type="Proteomes" id="UP000026961"/>
    </source>
</evidence>
<dbReference type="InterPro" id="IPR011990">
    <property type="entry name" value="TPR-like_helical_dom_sf"/>
</dbReference>
<keyword evidence="4" id="KW-1185">Reference proteome</keyword>
<evidence type="ECO:0000256" key="2">
    <source>
        <dbReference type="ARBA" id="ARBA00022946"/>
    </source>
</evidence>
<accession>A0A0D9Z2S7</accession>
<dbReference type="Gramene" id="OGLUM03G05430.1">
    <property type="protein sequence ID" value="OGLUM03G05430.1"/>
    <property type="gene ID" value="OGLUM03G05430"/>
</dbReference>
<keyword evidence="1" id="KW-0677">Repeat</keyword>
<dbReference type="Proteomes" id="UP000026961">
    <property type="component" value="Chromosome 3"/>
</dbReference>
<dbReference type="EnsemblPlants" id="OGLUM03G05430.1">
    <property type="protein sequence ID" value="OGLUM03G05430.1"/>
    <property type="gene ID" value="OGLUM03G05430"/>
</dbReference>
<organism evidence="3">
    <name type="scientific">Oryza glumipatula</name>
    <dbReference type="NCBI Taxonomy" id="40148"/>
    <lineage>
        <taxon>Eukaryota</taxon>
        <taxon>Viridiplantae</taxon>
        <taxon>Streptophyta</taxon>
        <taxon>Embryophyta</taxon>
        <taxon>Tracheophyta</taxon>
        <taxon>Spermatophyta</taxon>
        <taxon>Magnoliopsida</taxon>
        <taxon>Liliopsida</taxon>
        <taxon>Poales</taxon>
        <taxon>Poaceae</taxon>
        <taxon>BOP clade</taxon>
        <taxon>Oryzoideae</taxon>
        <taxon>Oryzeae</taxon>
        <taxon>Oryzinae</taxon>
        <taxon>Oryza</taxon>
    </lineage>
</organism>
<proteinExistence type="predicted"/>
<dbReference type="HOGENOM" id="CLU_100377_0_0_1"/>
<protein>
    <submittedName>
        <fullName evidence="3">Uncharacterized protein</fullName>
    </submittedName>
</protein>
<dbReference type="Gene3D" id="1.25.40.10">
    <property type="entry name" value="Tetratricopeptide repeat domain"/>
    <property type="match status" value="1"/>
</dbReference>
<dbReference type="STRING" id="40148.A0A0D9Z2S7"/>
<keyword evidence="2" id="KW-0809">Transit peptide</keyword>
<name>A0A0D9Z2S7_9ORYZ</name>
<reference evidence="3" key="2">
    <citation type="submission" date="2018-05" db="EMBL/GenBank/DDBJ databases">
        <title>OgluRS3 (Oryza glumaepatula Reference Sequence Version 3).</title>
        <authorList>
            <person name="Zhang J."/>
            <person name="Kudrna D."/>
            <person name="Lee S."/>
            <person name="Talag J."/>
            <person name="Welchert J."/>
            <person name="Wing R.A."/>
        </authorList>
    </citation>
    <scope>NUCLEOTIDE SEQUENCE [LARGE SCALE GENOMIC DNA]</scope>
</reference>
<sequence length="242" mass="26761">MDVDTSNVAAHGDPKRCGSIRLETPAAPPHACPRFEVGFIDLDYNALDSGGPMQFLLEEMCHGNVDNAGASGIQGVARISKLDVTYNTMIDLYGKAMKIKDASCRRRRLRRAIDLCNTVQTPFIDLRRAVLLQEPPSVPTLTGGGGGAREAAVIDPSDERLATMSLREQTALLSRQWQWRRARDLFDRMRALPGYAPNDIHYDIVIRHLAHACRWAELRQSGPAIAPLAGHRPPSLKSNKKE</sequence>
<reference evidence="3" key="1">
    <citation type="submission" date="2015-04" db="UniProtKB">
        <authorList>
            <consortium name="EnsemblPlants"/>
        </authorList>
    </citation>
    <scope>IDENTIFICATION</scope>
</reference>
<dbReference type="Pfam" id="PF01535">
    <property type="entry name" value="PPR"/>
    <property type="match status" value="1"/>
</dbReference>
<evidence type="ECO:0000313" key="3">
    <source>
        <dbReference type="EnsemblPlants" id="OGLUM03G05430.1"/>
    </source>
</evidence>
<dbReference type="InterPro" id="IPR002885">
    <property type="entry name" value="PPR_rpt"/>
</dbReference>
<dbReference type="AlphaFoldDB" id="A0A0D9Z2S7"/>